<comment type="caution">
    <text evidence="9">The sequence shown here is derived from an EMBL/GenBank/DDBJ whole genome shotgun (WGS) entry which is preliminary data.</text>
</comment>
<accession>A0A3E1K7H8</accession>
<name>A0A3E1K7H8_9GAMM</name>
<evidence type="ECO:0000313" key="10">
    <source>
        <dbReference type="Proteomes" id="UP000260351"/>
    </source>
</evidence>
<evidence type="ECO:0000256" key="2">
    <source>
        <dbReference type="ARBA" id="ARBA00022630"/>
    </source>
</evidence>
<feature type="binding site" evidence="5">
    <location>
        <position position="103"/>
    </location>
    <ligand>
        <name>substrate</name>
    </ligand>
</feature>
<dbReference type="Pfam" id="PF01243">
    <property type="entry name" value="PNPOx_N"/>
    <property type="match status" value="1"/>
</dbReference>
<proteinExistence type="inferred from homology"/>
<dbReference type="PIRSF" id="PIRSF000190">
    <property type="entry name" value="Pyd_amn-ph_oxd"/>
    <property type="match status" value="1"/>
</dbReference>
<feature type="binding site" evidence="5 6">
    <location>
        <position position="63"/>
    </location>
    <ligand>
        <name>FMN</name>
        <dbReference type="ChEBI" id="CHEBI:58210"/>
    </ligand>
</feature>
<dbReference type="UniPathway" id="UPA01068">
    <property type="reaction ID" value="UER00304"/>
</dbReference>
<evidence type="ECO:0000256" key="3">
    <source>
        <dbReference type="ARBA" id="ARBA00022643"/>
    </source>
</evidence>
<comment type="function">
    <text evidence="5">Catalyzes the oxidation of either pyridoxine 5'-phosphate (PNP) or pyridoxamine 5'-phosphate (PMP) into pyridoxal 5'-phosphate (PLP).</text>
</comment>
<comment type="pathway">
    <text evidence="5">Cofactor metabolism; pyridoxal 5'-phosphate salvage; pyridoxal 5'-phosphate from pyridoxamine 5'-phosphate: step 1/1.</text>
</comment>
<dbReference type="EC" id="1.4.3.5" evidence="5"/>
<reference evidence="9 10" key="1">
    <citation type="submission" date="2018-08" db="EMBL/GenBank/DDBJ databases">
        <title>Wenzhouxiangella salilacus sp. nov., a novel bacterium isolated from a saline lake in Xinjiang Province, China.</title>
        <authorList>
            <person name="Han S."/>
        </authorList>
    </citation>
    <scope>NUCLEOTIDE SEQUENCE [LARGE SCALE GENOMIC DNA]</scope>
    <source>
        <strain evidence="9 10">XDB06</strain>
    </source>
</reference>
<feature type="binding site" evidence="5 6">
    <location>
        <position position="85"/>
    </location>
    <ligand>
        <name>FMN</name>
        <dbReference type="ChEBI" id="CHEBI:58210"/>
    </ligand>
</feature>
<dbReference type="InterPro" id="IPR011576">
    <property type="entry name" value="Pyridox_Oxase_N"/>
</dbReference>
<evidence type="ECO:0000256" key="1">
    <source>
        <dbReference type="ARBA" id="ARBA00007301"/>
    </source>
</evidence>
<dbReference type="AlphaFoldDB" id="A0A3E1K7H8"/>
<protein>
    <recommendedName>
        <fullName evidence="5">Pyridoxine/pyridoxamine 5'-phosphate oxidase</fullName>
        <ecNumber evidence="5">1.4.3.5</ecNumber>
    </recommendedName>
    <alternativeName>
        <fullName evidence="5">PNP/PMP oxidase</fullName>
        <shortName evidence="5">PNPOx</shortName>
    </alternativeName>
    <alternativeName>
        <fullName evidence="5">Pyridoxal 5'-phosphate synthase</fullName>
    </alternativeName>
</protein>
<dbReference type="NCBIfam" id="NF004231">
    <property type="entry name" value="PRK05679.1"/>
    <property type="match status" value="1"/>
</dbReference>
<sequence>MTDAMVERFRDGFKRAEDGGIPEPTAMTLATVDENGRPAARTVLLKDMDAHGFVFYTNLGSRKGRHLEVHPDVSLVFWWRENAEQVLVDGHAEPVSEAEADAYFASRPRGSQIGAWASQQSRPMASREEFLARVAEFEKKFEGRDVPRPEHWSGFRVKPRRVEFWYGREFRLHERICFSLVDGAWQESLLYP</sequence>
<keyword evidence="5" id="KW-0664">Pyridoxine biosynthesis</keyword>
<dbReference type="NCBIfam" id="TIGR00558">
    <property type="entry name" value="pdxH"/>
    <property type="match status" value="1"/>
</dbReference>
<feature type="domain" description="Pyridoxamine 5'-phosphate oxidase N-terminal" evidence="7">
    <location>
        <begin position="20"/>
        <end position="138"/>
    </location>
</feature>
<feature type="binding site" evidence="5 6">
    <location>
        <position position="62"/>
    </location>
    <ligand>
        <name>FMN</name>
        <dbReference type="ChEBI" id="CHEBI:58210"/>
    </ligand>
</feature>
<dbReference type="OrthoDB" id="9780392at2"/>
<comment type="pathway">
    <text evidence="5">Cofactor metabolism; pyridoxal 5'-phosphate salvage; pyridoxal 5'-phosphate from pyridoxine 5'-phosphate: step 1/1.</text>
</comment>
<dbReference type="PROSITE" id="PS01064">
    <property type="entry name" value="PYRIDOX_OXIDASE"/>
    <property type="match status" value="1"/>
</dbReference>
<dbReference type="Pfam" id="PF10590">
    <property type="entry name" value="PNP_phzG_C"/>
    <property type="match status" value="1"/>
</dbReference>
<evidence type="ECO:0000256" key="4">
    <source>
        <dbReference type="ARBA" id="ARBA00023002"/>
    </source>
</evidence>
<dbReference type="GO" id="GO:0004733">
    <property type="term" value="F:pyridoxamine phosphate oxidase activity"/>
    <property type="evidence" value="ECO:0007669"/>
    <property type="project" value="UniProtKB-UniRule"/>
</dbReference>
<comment type="cofactor">
    <cofactor evidence="5 6">
        <name>FMN</name>
        <dbReference type="ChEBI" id="CHEBI:58210"/>
    </cofactor>
    <text evidence="5 6">Binds 1 FMN per subunit.</text>
</comment>
<feature type="binding site" evidence="5">
    <location>
        <position position="111"/>
    </location>
    <ligand>
        <name>substrate</name>
    </ligand>
</feature>
<dbReference type="PANTHER" id="PTHR10851:SF0">
    <property type="entry name" value="PYRIDOXINE-5'-PHOSPHATE OXIDASE"/>
    <property type="match status" value="1"/>
</dbReference>
<dbReference type="Gene3D" id="2.30.110.10">
    <property type="entry name" value="Electron Transport, Fmn-binding Protein, Chain A"/>
    <property type="match status" value="1"/>
</dbReference>
<feature type="binding site" evidence="5">
    <location>
        <position position="107"/>
    </location>
    <ligand>
        <name>substrate</name>
    </ligand>
</feature>
<feature type="binding site" evidence="5 6">
    <location>
        <begin position="120"/>
        <end position="121"/>
    </location>
    <ligand>
        <name>FMN</name>
        <dbReference type="ChEBI" id="CHEBI:58210"/>
    </ligand>
</feature>
<feature type="binding site" evidence="5">
    <location>
        <position position="46"/>
    </location>
    <ligand>
        <name>substrate</name>
    </ligand>
</feature>
<keyword evidence="10" id="KW-1185">Reference proteome</keyword>
<evidence type="ECO:0000259" key="8">
    <source>
        <dbReference type="Pfam" id="PF10590"/>
    </source>
</evidence>
<comment type="subunit">
    <text evidence="5">Homodimer.</text>
</comment>
<dbReference type="GO" id="GO:0008615">
    <property type="term" value="P:pyridoxine biosynthetic process"/>
    <property type="evidence" value="ECO:0007669"/>
    <property type="project" value="UniProtKB-UniRule"/>
</dbReference>
<feature type="binding site" evidence="5 6">
    <location>
        <begin position="41"/>
        <end position="46"/>
    </location>
    <ligand>
        <name>FMN</name>
        <dbReference type="ChEBI" id="CHEBI:58210"/>
    </ligand>
</feature>
<keyword evidence="2 5" id="KW-0285">Flavoprotein</keyword>
<evidence type="ECO:0000256" key="6">
    <source>
        <dbReference type="PIRSR" id="PIRSR000190-2"/>
    </source>
</evidence>
<gene>
    <name evidence="5 9" type="primary">pdxH</name>
    <name evidence="9" type="ORF">DZC52_10715</name>
</gene>
<dbReference type="InterPro" id="IPR019576">
    <property type="entry name" value="Pyridoxamine_oxidase_dimer_C"/>
</dbReference>
<organism evidence="9 10">
    <name type="scientific">Wenzhouxiangella sediminis</name>
    <dbReference type="NCBI Taxonomy" id="1792836"/>
    <lineage>
        <taxon>Bacteria</taxon>
        <taxon>Pseudomonadati</taxon>
        <taxon>Pseudomonadota</taxon>
        <taxon>Gammaproteobacteria</taxon>
        <taxon>Chromatiales</taxon>
        <taxon>Wenzhouxiangellaceae</taxon>
        <taxon>Wenzhouxiangella</taxon>
    </lineage>
</organism>
<dbReference type="Proteomes" id="UP000260351">
    <property type="component" value="Unassembled WGS sequence"/>
</dbReference>
<comment type="catalytic activity">
    <reaction evidence="5">
        <text>pyridoxine 5'-phosphate + O2 = pyridoxal 5'-phosphate + H2O2</text>
        <dbReference type="Rhea" id="RHEA:15149"/>
        <dbReference type="ChEBI" id="CHEBI:15379"/>
        <dbReference type="ChEBI" id="CHEBI:16240"/>
        <dbReference type="ChEBI" id="CHEBI:58589"/>
        <dbReference type="ChEBI" id="CHEBI:597326"/>
        <dbReference type="EC" id="1.4.3.5"/>
    </reaction>
</comment>
<evidence type="ECO:0000313" key="9">
    <source>
        <dbReference type="EMBL" id="RFF29982.1"/>
    </source>
</evidence>
<comment type="catalytic activity">
    <reaction evidence="5">
        <text>pyridoxamine 5'-phosphate + O2 + H2O = pyridoxal 5'-phosphate + H2O2 + NH4(+)</text>
        <dbReference type="Rhea" id="RHEA:15817"/>
        <dbReference type="ChEBI" id="CHEBI:15377"/>
        <dbReference type="ChEBI" id="CHEBI:15379"/>
        <dbReference type="ChEBI" id="CHEBI:16240"/>
        <dbReference type="ChEBI" id="CHEBI:28938"/>
        <dbReference type="ChEBI" id="CHEBI:58451"/>
        <dbReference type="ChEBI" id="CHEBI:597326"/>
        <dbReference type="EC" id="1.4.3.5"/>
    </reaction>
</comment>
<evidence type="ECO:0000256" key="5">
    <source>
        <dbReference type="HAMAP-Rule" id="MF_01629"/>
    </source>
</evidence>
<feature type="binding site" evidence="5 6">
    <location>
        <begin position="56"/>
        <end position="57"/>
    </location>
    <ligand>
        <name>FMN</name>
        <dbReference type="ChEBI" id="CHEBI:58210"/>
    </ligand>
</feature>
<dbReference type="HAMAP" id="MF_01629">
    <property type="entry name" value="PdxH"/>
    <property type="match status" value="1"/>
</dbReference>
<feature type="domain" description="Pyridoxine 5'-phosphate oxidase dimerisation C-terminal" evidence="8">
    <location>
        <begin position="152"/>
        <end position="192"/>
    </location>
</feature>
<dbReference type="SUPFAM" id="SSF50475">
    <property type="entry name" value="FMN-binding split barrel"/>
    <property type="match status" value="1"/>
</dbReference>
<comment type="similarity">
    <text evidence="1 5">Belongs to the pyridoxamine 5'-phosphate oxidase family.</text>
</comment>
<keyword evidence="4 5" id="KW-0560">Oxidoreductase</keyword>
<keyword evidence="3 5" id="KW-0288">FMN</keyword>
<dbReference type="GO" id="GO:0010181">
    <property type="term" value="F:FMN binding"/>
    <property type="evidence" value="ECO:0007669"/>
    <property type="project" value="UniProtKB-UniRule"/>
</dbReference>
<evidence type="ECO:0000259" key="7">
    <source>
        <dbReference type="Pfam" id="PF01243"/>
    </source>
</evidence>
<feature type="binding site" evidence="5">
    <location>
        <begin position="171"/>
        <end position="173"/>
    </location>
    <ligand>
        <name>substrate</name>
    </ligand>
</feature>
<feature type="binding site" evidence="5 6">
    <location>
        <position position="175"/>
    </location>
    <ligand>
        <name>FMN</name>
        <dbReference type="ChEBI" id="CHEBI:58210"/>
    </ligand>
</feature>
<dbReference type="InterPro" id="IPR000659">
    <property type="entry name" value="Pyridox_Oxase"/>
</dbReference>
<dbReference type="EMBL" id="QUZK01000041">
    <property type="protein sequence ID" value="RFF29982.1"/>
    <property type="molecule type" value="Genomic_DNA"/>
</dbReference>
<feature type="binding site" evidence="5 6">
    <location>
        <position position="165"/>
    </location>
    <ligand>
        <name>FMN</name>
        <dbReference type="ChEBI" id="CHEBI:58210"/>
    </ligand>
</feature>
<dbReference type="InterPro" id="IPR012349">
    <property type="entry name" value="Split_barrel_FMN-bd"/>
</dbReference>
<dbReference type="InterPro" id="IPR019740">
    <property type="entry name" value="Pyridox_Oxase_CS"/>
</dbReference>
<dbReference type="PANTHER" id="PTHR10851">
    <property type="entry name" value="PYRIDOXINE-5-PHOSPHATE OXIDASE"/>
    <property type="match status" value="1"/>
</dbReference>